<proteinExistence type="evidence at transcript level"/>
<protein>
    <submittedName>
        <fullName evidence="2">Putative BolA-like family protein</fullName>
    </submittedName>
</protein>
<dbReference type="AlphaFoldDB" id="C7BVS2"/>
<name>C7BVS2_ANGCA</name>
<dbReference type="EMBL" id="FM207726">
    <property type="protein sequence ID" value="CAR63587.1"/>
    <property type="molecule type" value="mRNA"/>
</dbReference>
<evidence type="ECO:0000313" key="2">
    <source>
        <dbReference type="EMBL" id="CAR63587.1"/>
    </source>
</evidence>
<dbReference type="GO" id="GO:0006879">
    <property type="term" value="P:intracellular iron ion homeostasis"/>
    <property type="evidence" value="ECO:0007669"/>
    <property type="project" value="InterPro"/>
</dbReference>
<dbReference type="Pfam" id="PF01722">
    <property type="entry name" value="BolA"/>
    <property type="match status" value="1"/>
</dbReference>
<dbReference type="PANTHER" id="PTHR12735">
    <property type="entry name" value="BOLA-LIKE PROTEIN-RELATED"/>
    <property type="match status" value="1"/>
</dbReference>
<dbReference type="GO" id="GO:0005634">
    <property type="term" value="C:nucleus"/>
    <property type="evidence" value="ECO:0007669"/>
    <property type="project" value="TreeGrafter"/>
</dbReference>
<reference evidence="2" key="2">
    <citation type="journal article" date="2009" name="BMC Mol. Biol.">
        <title>Preliminary molecular characterization of the human pathogen Angiostrongylus cantonensis.</title>
        <authorList>
            <person name="He H."/>
            <person name="Cheng M."/>
            <person name="Yang X."/>
            <person name="Meng J."/>
            <person name="He A."/>
            <person name="Zheng X."/>
            <person name="Li Z."/>
            <person name="Guo P."/>
            <person name="Pan Z."/>
            <person name="Zhan X."/>
        </authorList>
    </citation>
    <scope>NUCLEOTIDE SEQUENCE</scope>
</reference>
<dbReference type="SUPFAM" id="SSF82657">
    <property type="entry name" value="BolA-like"/>
    <property type="match status" value="1"/>
</dbReference>
<dbReference type="InterPro" id="IPR036065">
    <property type="entry name" value="BolA-like_sf"/>
</dbReference>
<sequence length="82" mass="9084">MVSEEDVQTRISAKLTPSHLEVVDESDGCGAKFAITVVSDAFDGKRLVECHRLVQDAISDIMPQIHAVTIKAYTQSKWHTTQ</sequence>
<dbReference type="PANTHER" id="PTHR12735:SF27">
    <property type="entry name" value="BOLA-LIKE PROTEIN 2"/>
    <property type="match status" value="1"/>
</dbReference>
<evidence type="ECO:0000256" key="1">
    <source>
        <dbReference type="RuleBase" id="RU003860"/>
    </source>
</evidence>
<gene>
    <name evidence="2" type="primary">0014H06</name>
</gene>
<comment type="similarity">
    <text evidence="1">Belongs to the BolA/IbaG family.</text>
</comment>
<dbReference type="Gene3D" id="3.10.20.90">
    <property type="entry name" value="Phosphatidylinositol 3-kinase Catalytic Subunit, Chain A, domain 1"/>
    <property type="match status" value="1"/>
</dbReference>
<dbReference type="GO" id="GO:0051537">
    <property type="term" value="F:2 iron, 2 sulfur cluster binding"/>
    <property type="evidence" value="ECO:0007669"/>
    <property type="project" value="InterPro"/>
</dbReference>
<organism evidence="2">
    <name type="scientific">Angiostrongylus cantonensis</name>
    <name type="common">Rat lungworm</name>
    <dbReference type="NCBI Taxonomy" id="6313"/>
    <lineage>
        <taxon>Eukaryota</taxon>
        <taxon>Metazoa</taxon>
        <taxon>Ecdysozoa</taxon>
        <taxon>Nematoda</taxon>
        <taxon>Chromadorea</taxon>
        <taxon>Rhabditida</taxon>
        <taxon>Rhabditina</taxon>
        <taxon>Rhabditomorpha</taxon>
        <taxon>Strongyloidea</taxon>
        <taxon>Metastrongylidae</taxon>
        <taxon>Angiostrongylus</taxon>
    </lineage>
</organism>
<dbReference type="PIRSF" id="PIRSF003113">
    <property type="entry name" value="BolA"/>
    <property type="match status" value="1"/>
</dbReference>
<reference evidence="2" key="1">
    <citation type="submission" date="2008-08" db="EMBL/GenBank/DDBJ databases">
        <authorList>
            <person name="Zhan X.M."/>
        </authorList>
    </citation>
    <scope>NUCLEOTIDE SEQUENCE</scope>
</reference>
<dbReference type="GO" id="GO:0005829">
    <property type="term" value="C:cytosol"/>
    <property type="evidence" value="ECO:0007669"/>
    <property type="project" value="TreeGrafter"/>
</dbReference>
<dbReference type="InterPro" id="IPR045115">
    <property type="entry name" value="BOL2"/>
</dbReference>
<accession>C7BVS2</accession>
<dbReference type="InterPro" id="IPR002634">
    <property type="entry name" value="BolA"/>
</dbReference>
<dbReference type="GO" id="GO:0051604">
    <property type="term" value="P:protein maturation"/>
    <property type="evidence" value="ECO:0007669"/>
    <property type="project" value="InterPro"/>
</dbReference>